<dbReference type="GO" id="GO:0043022">
    <property type="term" value="F:ribosome binding"/>
    <property type="evidence" value="ECO:0007669"/>
    <property type="project" value="UniProtKB-UniRule"/>
</dbReference>
<evidence type="ECO:0000256" key="8">
    <source>
        <dbReference type="ARBA" id="ARBA00023125"/>
    </source>
</evidence>
<evidence type="ECO:0000256" key="5">
    <source>
        <dbReference type="ARBA" id="ARBA00022763"/>
    </source>
</evidence>
<evidence type="ECO:0000313" key="15">
    <source>
        <dbReference type="Proteomes" id="UP000529637"/>
    </source>
</evidence>
<gene>
    <name evidence="12" type="primary">uup</name>
    <name evidence="14" type="ORF">HQN59_00245</name>
</gene>
<dbReference type="GO" id="GO:0006281">
    <property type="term" value="P:DNA repair"/>
    <property type="evidence" value="ECO:0007669"/>
    <property type="project" value="UniProtKB-KW"/>
</dbReference>
<dbReference type="PROSITE" id="PS50893">
    <property type="entry name" value="ABC_TRANSPORTER_2"/>
    <property type="match status" value="2"/>
</dbReference>
<evidence type="ECO:0000256" key="2">
    <source>
        <dbReference type="ARBA" id="ARBA00022490"/>
    </source>
</evidence>
<dbReference type="FunFam" id="3.40.50.300:FF:000011">
    <property type="entry name" value="Putative ABC transporter ATP-binding component"/>
    <property type="match status" value="1"/>
</dbReference>
<evidence type="ECO:0000256" key="4">
    <source>
        <dbReference type="ARBA" id="ARBA00022741"/>
    </source>
</evidence>
<dbReference type="GO" id="GO:0005737">
    <property type="term" value="C:cytoplasm"/>
    <property type="evidence" value="ECO:0007669"/>
    <property type="project" value="UniProtKB-SubCell"/>
</dbReference>
<dbReference type="Gene3D" id="1.10.287.380">
    <property type="entry name" value="Valyl-tRNA synthetase, C-terminal domain"/>
    <property type="match status" value="1"/>
</dbReference>
<dbReference type="HAMAP" id="MF_00848">
    <property type="entry name" value="Uup"/>
    <property type="match status" value="1"/>
</dbReference>
<dbReference type="InterPro" id="IPR051309">
    <property type="entry name" value="ABCF_ATPase"/>
</dbReference>
<dbReference type="EC" id="3.6.1.-" evidence="12"/>
<accession>A0A7Y6NJ72</accession>
<keyword evidence="8 12" id="KW-0238">DNA-binding</keyword>
<reference evidence="14 15" key="1">
    <citation type="submission" date="2020-06" db="EMBL/GenBank/DDBJ databases">
        <title>Schlegella sp. ID0723 isolated from air conditioner.</title>
        <authorList>
            <person name="Kim D.Y."/>
            <person name="Kim D.-U."/>
        </authorList>
    </citation>
    <scope>NUCLEOTIDE SEQUENCE [LARGE SCALE GENOMIC DNA]</scope>
    <source>
        <strain evidence="14 15">ID0723</strain>
    </source>
</reference>
<keyword evidence="1" id="KW-1003">Cell membrane</keyword>
<keyword evidence="9 12" id="KW-0234">DNA repair</keyword>
<comment type="similarity">
    <text evidence="11 12">Belongs to the ABC transporter superfamily. ABCF family. Uup subfamily.</text>
</comment>
<dbReference type="GO" id="GO:0005524">
    <property type="term" value="F:ATP binding"/>
    <property type="evidence" value="ECO:0007669"/>
    <property type="project" value="UniProtKB-UniRule"/>
</dbReference>
<keyword evidence="2 12" id="KW-0963">Cytoplasm</keyword>
<sequence length="654" mass="71818">MAVLSVSNAHLAYGHVALLDDAGFALEAGERIGLIGRNGAGKSSLLKVVAGLEKLDDGLLQLTQGLRIRYVPQEPAFEPGHSVFEAVSEGVAEAREVRQRYEAHAEGVDLDEKQKGPESLDALQTRIEALDAWNWEQRVETTLDRLHLDGTRRIDELSGGMKKRVALAQALVAVPDVLLLDEPTNHLDLDSIAWLEELLRGFRGSVMLITHDRAFLDGVATRIVELDRGVLRSYPGNFSAYERMKEEQLAADALANARADKLLAQEEVWIRKGVEARRTRSVARIERLQKLRAQRQARRDSLGQVKLEIDSGVPSGKIVAELRDVSMRFRTAGGADKLIVKDFSATILRGDKVGLIGPNGAGKTTLLKLILGELEPTSGTVRRGSRLEVAYFDQMRSTLDLDATLADTISPGSEWVEFNGARKHVMSYLNDFLFSPERANSPVRTLSGGERNRVLLARLFALPANVLVLDEPTNDLDIDTLELLEELLQNYAGTVFLVSHDRRFLDNVVTSTIAWEGDVAPGLWREYEGGYEDWKTQRERSFAIRDEAARAAAGRAGALRTPAEAAAAAAPAAAPASATLKPRKLSYKEQRELDALPARIEALEAEQKALDALLADPAAYVSEPAKVAAAQARYPAIEAELLDALERWEALEAR</sequence>
<dbReference type="InterPro" id="IPR003439">
    <property type="entry name" value="ABC_transporter-like_ATP-bd"/>
</dbReference>
<dbReference type="InterPro" id="IPR032524">
    <property type="entry name" value="ABC_tran_C"/>
</dbReference>
<dbReference type="FunFam" id="3.40.50.300:FF:000309">
    <property type="entry name" value="ABC transporter ATP-binding protein"/>
    <property type="match status" value="1"/>
</dbReference>
<proteinExistence type="inferred from homology"/>
<dbReference type="Pfam" id="PF16326">
    <property type="entry name" value="ABC_tran_CTD"/>
    <property type="match status" value="1"/>
</dbReference>
<protein>
    <recommendedName>
        <fullName evidence="12">ATP-binding protein Uup</fullName>
        <ecNumber evidence="12">3.6.1.-</ecNumber>
    </recommendedName>
</protein>
<dbReference type="SMART" id="SM00382">
    <property type="entry name" value="AAA"/>
    <property type="match status" value="2"/>
</dbReference>
<keyword evidence="6 12" id="KW-0378">Hydrolase</keyword>
<dbReference type="InterPro" id="IPR032781">
    <property type="entry name" value="ABC_tran_Xtn"/>
</dbReference>
<dbReference type="EMBL" id="JABWMJ010000001">
    <property type="protein sequence ID" value="NUZ04180.1"/>
    <property type="molecule type" value="Genomic_DNA"/>
</dbReference>
<evidence type="ECO:0000256" key="6">
    <source>
        <dbReference type="ARBA" id="ARBA00022801"/>
    </source>
</evidence>
<dbReference type="RefSeq" id="WP_176064920.1">
    <property type="nucleotide sequence ID" value="NZ_JABWMJ010000001.1"/>
</dbReference>
<evidence type="ECO:0000256" key="7">
    <source>
        <dbReference type="ARBA" id="ARBA00022840"/>
    </source>
</evidence>
<evidence type="ECO:0000256" key="11">
    <source>
        <dbReference type="ARBA" id="ARBA00061478"/>
    </source>
</evidence>
<dbReference type="InterPro" id="IPR027417">
    <property type="entry name" value="P-loop_NTPase"/>
</dbReference>
<dbReference type="PANTHER" id="PTHR42855">
    <property type="entry name" value="ABC TRANSPORTER ATP-BINDING SUBUNIT"/>
    <property type="match status" value="1"/>
</dbReference>
<feature type="binding site" evidence="12">
    <location>
        <begin position="36"/>
        <end position="43"/>
    </location>
    <ligand>
        <name>ATP</name>
        <dbReference type="ChEBI" id="CHEBI:30616"/>
        <label>1</label>
    </ligand>
</feature>
<dbReference type="InterPro" id="IPR017871">
    <property type="entry name" value="ABC_transporter-like_CS"/>
</dbReference>
<evidence type="ECO:0000256" key="12">
    <source>
        <dbReference type="HAMAP-Rule" id="MF_00848"/>
    </source>
</evidence>
<keyword evidence="5 12" id="KW-0227">DNA damage</keyword>
<feature type="domain" description="ABC transporter" evidence="13">
    <location>
        <begin position="4"/>
        <end position="253"/>
    </location>
</feature>
<feature type="domain" description="ABC transporter" evidence="13">
    <location>
        <begin position="322"/>
        <end position="547"/>
    </location>
</feature>
<dbReference type="GO" id="GO:0003677">
    <property type="term" value="F:DNA binding"/>
    <property type="evidence" value="ECO:0007669"/>
    <property type="project" value="UniProtKB-UniRule"/>
</dbReference>
<evidence type="ECO:0000256" key="3">
    <source>
        <dbReference type="ARBA" id="ARBA00022737"/>
    </source>
</evidence>
<dbReference type="Pfam" id="PF00005">
    <property type="entry name" value="ABC_tran"/>
    <property type="match status" value="2"/>
</dbReference>
<dbReference type="Gene3D" id="3.40.50.300">
    <property type="entry name" value="P-loop containing nucleotide triphosphate hydrolases"/>
    <property type="match status" value="2"/>
</dbReference>
<evidence type="ECO:0000256" key="9">
    <source>
        <dbReference type="ARBA" id="ARBA00023204"/>
    </source>
</evidence>
<dbReference type="PANTHER" id="PTHR42855:SF1">
    <property type="entry name" value="ABC TRANSPORTER DOMAIN-CONTAINING PROTEIN"/>
    <property type="match status" value="1"/>
</dbReference>
<dbReference type="InterPro" id="IPR043686">
    <property type="entry name" value="Uup"/>
</dbReference>
<name>A0A7Y6NJ72_9BURK</name>
<dbReference type="PROSITE" id="PS00211">
    <property type="entry name" value="ABC_TRANSPORTER_1"/>
    <property type="match status" value="2"/>
</dbReference>
<dbReference type="GO" id="GO:0016887">
    <property type="term" value="F:ATP hydrolysis activity"/>
    <property type="evidence" value="ECO:0007669"/>
    <property type="project" value="UniProtKB-UniRule"/>
</dbReference>
<evidence type="ECO:0000313" key="14">
    <source>
        <dbReference type="EMBL" id="NUZ04180.1"/>
    </source>
</evidence>
<comment type="catalytic activity">
    <reaction evidence="10 12">
        <text>ATP + H2O = ADP + phosphate + H(+)</text>
        <dbReference type="Rhea" id="RHEA:13065"/>
        <dbReference type="ChEBI" id="CHEBI:15377"/>
        <dbReference type="ChEBI" id="CHEBI:15378"/>
        <dbReference type="ChEBI" id="CHEBI:30616"/>
        <dbReference type="ChEBI" id="CHEBI:43474"/>
        <dbReference type="ChEBI" id="CHEBI:456216"/>
    </reaction>
</comment>
<evidence type="ECO:0000259" key="13">
    <source>
        <dbReference type="PROSITE" id="PS50893"/>
    </source>
</evidence>
<dbReference type="CDD" id="cd03221">
    <property type="entry name" value="ABCF_EF-3"/>
    <property type="match status" value="2"/>
</dbReference>
<feature type="binding site" evidence="12">
    <location>
        <begin position="357"/>
        <end position="364"/>
    </location>
    <ligand>
        <name>ATP</name>
        <dbReference type="ChEBI" id="CHEBI:30616"/>
        <label>2</label>
    </ligand>
</feature>
<comment type="subcellular location">
    <subcellularLocation>
        <location evidence="12">Cytoplasm</location>
    </subcellularLocation>
    <text evidence="12">Associates with ribosomes.</text>
</comment>
<evidence type="ECO:0000256" key="10">
    <source>
        <dbReference type="ARBA" id="ARBA00049360"/>
    </source>
</evidence>
<comment type="function">
    <text evidence="12">Probably plays a role in ribosome assembly or function. May be involved in resolution of branched DNA intermediates that result from template switching in postreplication gaps. Binds DNA and has ATPase activity.</text>
</comment>
<comment type="caution">
    <text evidence="14">The sequence shown here is derived from an EMBL/GenBank/DDBJ whole genome shotgun (WGS) entry which is preliminary data.</text>
</comment>
<keyword evidence="4 12" id="KW-0547">Nucleotide-binding</keyword>
<dbReference type="Proteomes" id="UP000529637">
    <property type="component" value="Unassembled WGS sequence"/>
</dbReference>
<dbReference type="Pfam" id="PF12848">
    <property type="entry name" value="ABC_tran_Xtn"/>
    <property type="match status" value="1"/>
</dbReference>
<dbReference type="SUPFAM" id="SSF52540">
    <property type="entry name" value="P-loop containing nucleoside triphosphate hydrolases"/>
    <property type="match status" value="2"/>
</dbReference>
<keyword evidence="3 12" id="KW-0677">Repeat</keyword>
<dbReference type="InterPro" id="IPR037118">
    <property type="entry name" value="Val-tRNA_synth_C_sf"/>
</dbReference>
<keyword evidence="15" id="KW-1185">Reference proteome</keyword>
<keyword evidence="7 12" id="KW-0067">ATP-binding</keyword>
<organism evidence="14 15">
    <name type="scientific">Piscinibacter koreensis</name>
    <dbReference type="NCBI Taxonomy" id="2742824"/>
    <lineage>
        <taxon>Bacteria</taxon>
        <taxon>Pseudomonadati</taxon>
        <taxon>Pseudomonadota</taxon>
        <taxon>Betaproteobacteria</taxon>
        <taxon>Burkholderiales</taxon>
        <taxon>Sphaerotilaceae</taxon>
        <taxon>Piscinibacter</taxon>
    </lineage>
</organism>
<evidence type="ECO:0000256" key="1">
    <source>
        <dbReference type="ARBA" id="ARBA00022475"/>
    </source>
</evidence>
<dbReference type="InterPro" id="IPR003593">
    <property type="entry name" value="AAA+_ATPase"/>
</dbReference>
<keyword evidence="1" id="KW-0472">Membrane</keyword>
<dbReference type="AlphaFoldDB" id="A0A7Y6NJ72"/>